<dbReference type="EMBL" id="CAICTM010000064">
    <property type="protein sequence ID" value="CAB9499610.1"/>
    <property type="molecule type" value="Genomic_DNA"/>
</dbReference>
<dbReference type="OrthoDB" id="57049at2759"/>
<keyword evidence="4" id="KW-1185">Reference proteome</keyword>
<dbReference type="Proteomes" id="UP001153069">
    <property type="component" value="Unassembled WGS sequence"/>
</dbReference>
<evidence type="ECO:0000313" key="4">
    <source>
        <dbReference type="Proteomes" id="UP001153069"/>
    </source>
</evidence>
<dbReference type="PANTHER" id="PTHR24410">
    <property type="entry name" value="HL07962P-RELATED"/>
    <property type="match status" value="1"/>
</dbReference>
<feature type="region of interest" description="Disordered" evidence="1">
    <location>
        <begin position="1"/>
        <end position="27"/>
    </location>
</feature>
<feature type="region of interest" description="Disordered" evidence="1">
    <location>
        <begin position="472"/>
        <end position="500"/>
    </location>
</feature>
<dbReference type="Pfam" id="PF00651">
    <property type="entry name" value="BTB"/>
    <property type="match status" value="1"/>
</dbReference>
<evidence type="ECO:0000313" key="3">
    <source>
        <dbReference type="EMBL" id="CAB9499610.1"/>
    </source>
</evidence>
<gene>
    <name evidence="3" type="ORF">SEMRO_65_G036610.1</name>
</gene>
<accession>A0A9N8DFK0</accession>
<dbReference type="InterPro" id="IPR011333">
    <property type="entry name" value="SKP1/BTB/POZ_sf"/>
</dbReference>
<sequence>MMSPTPNNSNNPPSGSRPSALTAAPSPALVAASSLAAPTQPNNNTNTNASNDALVFNSSTTTGVGSETLQPLQRRLMKVLKENVANSQNSVADVHLVGDDGIAVPALRCILSCTSPVFERMLFGQFSENKLHAHIPIPGVNSTVLKWLVEYCCSDALISFANQLSETDTHVTQQVTHAVLLAELGDKYQIPGLEMAVVKFLKQWMKDDPPLACIVFDLSHRDVTPLIRAASWKLLLSSEQQSALEGITGLSAPRLVELYQHATQIQASPLFLLERLLEWYNHHKEEDDTAATATCRKASTYIQLSAIDPVSLQTIVRRAPFMDPQHILDAFMEQALLAHNLGLDFSHTNYQQGEQPRCRHVLIQGAGIDKINGIYVQDEPPITALIQQQFTKRNESTGEQVFLVQGREDGLWFICDPAQYYYHCKSPVDVLPSTGWSVVSSSQTDISPAPTCKFFFYHNPEAAAALALANTTTGADGAGKQEKKKKGDRKVAPNAAAPTS</sequence>
<proteinExistence type="predicted"/>
<dbReference type="CDD" id="cd18186">
    <property type="entry name" value="BTB_POZ_ZBTB_KLHL-like"/>
    <property type="match status" value="1"/>
</dbReference>
<dbReference type="InterPro" id="IPR000210">
    <property type="entry name" value="BTB/POZ_dom"/>
</dbReference>
<protein>
    <recommendedName>
        <fullName evidence="2">BTB domain-containing protein</fullName>
    </recommendedName>
</protein>
<comment type="caution">
    <text evidence="3">The sequence shown here is derived from an EMBL/GenBank/DDBJ whole genome shotgun (WGS) entry which is preliminary data.</text>
</comment>
<dbReference type="PROSITE" id="PS50097">
    <property type="entry name" value="BTB"/>
    <property type="match status" value="1"/>
</dbReference>
<feature type="domain" description="BTB" evidence="2">
    <location>
        <begin position="92"/>
        <end position="151"/>
    </location>
</feature>
<name>A0A9N8DFK0_9STRA</name>
<dbReference type="InterPro" id="IPR051481">
    <property type="entry name" value="BTB-POZ/Galectin-3-binding"/>
</dbReference>
<evidence type="ECO:0000259" key="2">
    <source>
        <dbReference type="PROSITE" id="PS50097"/>
    </source>
</evidence>
<reference evidence="3" key="1">
    <citation type="submission" date="2020-06" db="EMBL/GenBank/DDBJ databases">
        <authorList>
            <consortium name="Plant Systems Biology data submission"/>
        </authorList>
    </citation>
    <scope>NUCLEOTIDE SEQUENCE</scope>
    <source>
        <strain evidence="3">D6</strain>
    </source>
</reference>
<organism evidence="3 4">
    <name type="scientific">Seminavis robusta</name>
    <dbReference type="NCBI Taxonomy" id="568900"/>
    <lineage>
        <taxon>Eukaryota</taxon>
        <taxon>Sar</taxon>
        <taxon>Stramenopiles</taxon>
        <taxon>Ochrophyta</taxon>
        <taxon>Bacillariophyta</taxon>
        <taxon>Bacillariophyceae</taxon>
        <taxon>Bacillariophycidae</taxon>
        <taxon>Naviculales</taxon>
        <taxon>Naviculaceae</taxon>
        <taxon>Seminavis</taxon>
    </lineage>
</organism>
<evidence type="ECO:0000256" key="1">
    <source>
        <dbReference type="SAM" id="MobiDB-lite"/>
    </source>
</evidence>
<dbReference type="Gene3D" id="3.30.710.10">
    <property type="entry name" value="Potassium Channel Kv1.1, Chain A"/>
    <property type="match status" value="1"/>
</dbReference>
<dbReference type="AlphaFoldDB" id="A0A9N8DFK0"/>
<dbReference type="PANTHER" id="PTHR24410:SF23">
    <property type="entry name" value="BTB DOMAIN-CONTAINING PROTEIN-RELATED"/>
    <property type="match status" value="1"/>
</dbReference>
<dbReference type="SMART" id="SM00225">
    <property type="entry name" value="BTB"/>
    <property type="match status" value="1"/>
</dbReference>
<dbReference type="SUPFAM" id="SSF54695">
    <property type="entry name" value="POZ domain"/>
    <property type="match status" value="1"/>
</dbReference>